<accession>A0A1X7IMB9</accession>
<evidence type="ECO:0000313" key="2">
    <source>
        <dbReference type="Proteomes" id="UP000192980"/>
    </source>
</evidence>
<dbReference type="OrthoDB" id="796799at2"/>
<evidence type="ECO:0000313" key="1">
    <source>
        <dbReference type="EMBL" id="SMG16124.1"/>
    </source>
</evidence>
<dbReference type="RefSeq" id="WP_085471840.1">
    <property type="nucleotide sequence ID" value="NZ_FXAU01000001.1"/>
</dbReference>
<reference evidence="1 2" key="1">
    <citation type="submission" date="2017-04" db="EMBL/GenBank/DDBJ databases">
        <authorList>
            <person name="Afonso C.L."/>
            <person name="Miller P.J."/>
            <person name="Scott M.A."/>
            <person name="Spackman E."/>
            <person name="Goraichik I."/>
            <person name="Dimitrov K.M."/>
            <person name="Suarez D.L."/>
            <person name="Swayne D.E."/>
        </authorList>
    </citation>
    <scope>NUCLEOTIDE SEQUENCE [LARGE SCALE GENOMIC DNA]</scope>
    <source>
        <strain evidence="1 2">DSM 22418</strain>
    </source>
</reference>
<dbReference type="AlphaFoldDB" id="A0A1X7IMB9"/>
<gene>
    <name evidence="1" type="ORF">SAMN05660862_1031</name>
</gene>
<name>A0A1X7IMB9_9SPHI</name>
<protein>
    <submittedName>
        <fullName evidence="1">Uncharacterized protein</fullName>
    </submittedName>
</protein>
<organism evidence="1 2">
    <name type="scientific">Sphingobacterium psychroaquaticum</name>
    <dbReference type="NCBI Taxonomy" id="561061"/>
    <lineage>
        <taxon>Bacteria</taxon>
        <taxon>Pseudomonadati</taxon>
        <taxon>Bacteroidota</taxon>
        <taxon>Sphingobacteriia</taxon>
        <taxon>Sphingobacteriales</taxon>
        <taxon>Sphingobacteriaceae</taxon>
        <taxon>Sphingobacterium</taxon>
    </lineage>
</organism>
<dbReference type="Proteomes" id="UP000192980">
    <property type="component" value="Unassembled WGS sequence"/>
</dbReference>
<proteinExistence type="predicted"/>
<keyword evidence="2" id="KW-1185">Reference proteome</keyword>
<dbReference type="EMBL" id="FXAU01000001">
    <property type="protein sequence ID" value="SMG16124.1"/>
    <property type="molecule type" value="Genomic_DNA"/>
</dbReference>
<sequence>MTAEDSFSVEDELRQILEFHKNIERKNTDSLTVEEIVFTLNDEQLNTTLKGRYFDSTVLEDAGIYLDKITKDRFYLMNFPDWNIRSSDAVLKENYWSWPVDKTVTIIMEPFNDIPDEYRQHRRSILTYWKQQTGHQSE</sequence>